<comment type="caution">
    <text evidence="2">The sequence shown here is derived from an EMBL/GenBank/DDBJ whole genome shotgun (WGS) entry which is preliminary data.</text>
</comment>
<gene>
    <name evidence="2" type="ORF">Tci_921989</name>
</gene>
<feature type="non-terminal residue" evidence="2">
    <location>
        <position position="1"/>
    </location>
</feature>
<organism evidence="2">
    <name type="scientific">Tanacetum cinerariifolium</name>
    <name type="common">Dalmatian daisy</name>
    <name type="synonym">Chrysanthemum cinerariifolium</name>
    <dbReference type="NCBI Taxonomy" id="118510"/>
    <lineage>
        <taxon>Eukaryota</taxon>
        <taxon>Viridiplantae</taxon>
        <taxon>Streptophyta</taxon>
        <taxon>Embryophyta</taxon>
        <taxon>Tracheophyta</taxon>
        <taxon>Spermatophyta</taxon>
        <taxon>Magnoliopsida</taxon>
        <taxon>eudicotyledons</taxon>
        <taxon>Gunneridae</taxon>
        <taxon>Pentapetalae</taxon>
        <taxon>asterids</taxon>
        <taxon>campanulids</taxon>
        <taxon>Asterales</taxon>
        <taxon>Asteraceae</taxon>
        <taxon>Asteroideae</taxon>
        <taxon>Anthemideae</taxon>
        <taxon>Anthemidinae</taxon>
        <taxon>Tanacetum</taxon>
    </lineage>
</organism>
<feature type="compositionally biased region" description="Acidic residues" evidence="1">
    <location>
        <begin position="39"/>
        <end position="48"/>
    </location>
</feature>
<reference evidence="2" key="1">
    <citation type="journal article" date="2019" name="Sci. Rep.">
        <title>Draft genome of Tanacetum cinerariifolium, the natural source of mosquito coil.</title>
        <authorList>
            <person name="Yamashiro T."/>
            <person name="Shiraishi A."/>
            <person name="Satake H."/>
            <person name="Nakayama K."/>
        </authorList>
    </citation>
    <scope>NUCLEOTIDE SEQUENCE</scope>
</reference>
<proteinExistence type="predicted"/>
<sequence length="67" mass="7317">TSPALTQKVFANIRRIGKGFSRVETPLFDNMLVPQQVQDDAEVEEDKDNNEVPTAPSPPTPATTLPP</sequence>
<protein>
    <submittedName>
        <fullName evidence="2">Uncharacterized protein</fullName>
    </submittedName>
</protein>
<evidence type="ECO:0000256" key="1">
    <source>
        <dbReference type="SAM" id="MobiDB-lite"/>
    </source>
</evidence>
<accession>A0A699WUV4</accession>
<dbReference type="AlphaFoldDB" id="A0A699WUV4"/>
<evidence type="ECO:0000313" key="2">
    <source>
        <dbReference type="EMBL" id="GFD50020.1"/>
    </source>
</evidence>
<feature type="compositionally biased region" description="Pro residues" evidence="1">
    <location>
        <begin position="55"/>
        <end position="67"/>
    </location>
</feature>
<dbReference type="EMBL" id="BKCJ011751509">
    <property type="protein sequence ID" value="GFD50020.1"/>
    <property type="molecule type" value="Genomic_DNA"/>
</dbReference>
<name>A0A699WUV4_TANCI</name>
<feature type="region of interest" description="Disordered" evidence="1">
    <location>
        <begin position="37"/>
        <end position="67"/>
    </location>
</feature>